<dbReference type="RefSeq" id="WP_053233111.1">
    <property type="nucleotide sequence ID" value="NZ_CP011125.1"/>
</dbReference>
<evidence type="ECO:0000313" key="2">
    <source>
        <dbReference type="EMBL" id="AKF05889.1"/>
    </source>
</evidence>
<dbReference type="STRING" id="927083.DB32_003038"/>
<dbReference type="KEGG" id="samy:DB32_003038"/>
<accession>A0A0F6SEW2</accession>
<organism evidence="2 3">
    <name type="scientific">Sandaracinus amylolyticus</name>
    <dbReference type="NCBI Taxonomy" id="927083"/>
    <lineage>
        <taxon>Bacteria</taxon>
        <taxon>Pseudomonadati</taxon>
        <taxon>Myxococcota</taxon>
        <taxon>Polyangia</taxon>
        <taxon>Polyangiales</taxon>
        <taxon>Sandaracinaceae</taxon>
        <taxon>Sandaracinus</taxon>
    </lineage>
</organism>
<sequence length="481" mass="50032">MRSRLISLLFVLVIAPVATARAQSAASQLIGIRESLRTYDEGGARSLDALRTLAILVRTGSERDPAIAEARFLRAALATDLLLVAALDPTRSPAPAQIAEATGMPEDALVAHLRSELVAMRRGPFRRPADESIAALDALGDGSATTSLASASSGPRRDVLRVLAAARAVSSSSDALAALAALADDPCRGACDASYAWMDEPGRRAVHALTLADAAITRLEASAEDDAFVGAVRPAITQAAATLRALVLAPTPRIAPELAQRGDGGAPIRPDVIVSVGADAVHVAWVPRVRVEGHALRVEAPGPTLAAPERTALPREFRPVIVAIDEVAALAQRIAAGANAPVVAVTVTDAPAHVLVRTLLSLARGGAPASFLARRDDAGLLHGVPVRLLEPDDLDALRGNLHVRVRAGGLAVQRGAAREISIDRVREGGALRHDLDQLARVASAQRQESVSLEAMSTVPARDAIDVAFRIAGTGGIAVVRR</sequence>
<name>A0A0F6SEW2_9BACT</name>
<proteinExistence type="predicted"/>
<keyword evidence="1" id="KW-0732">Signal</keyword>
<dbReference type="EMBL" id="CP011125">
    <property type="protein sequence ID" value="AKF05889.1"/>
    <property type="molecule type" value="Genomic_DNA"/>
</dbReference>
<evidence type="ECO:0000256" key="1">
    <source>
        <dbReference type="SAM" id="SignalP"/>
    </source>
</evidence>
<dbReference type="Proteomes" id="UP000034883">
    <property type="component" value="Chromosome"/>
</dbReference>
<dbReference type="AlphaFoldDB" id="A0A0F6SEW2"/>
<gene>
    <name evidence="2" type="ORF">DB32_003038</name>
</gene>
<evidence type="ECO:0000313" key="3">
    <source>
        <dbReference type="Proteomes" id="UP000034883"/>
    </source>
</evidence>
<protein>
    <submittedName>
        <fullName evidence="2">Uncharacterized protein</fullName>
    </submittedName>
</protein>
<keyword evidence="3" id="KW-1185">Reference proteome</keyword>
<feature type="signal peptide" evidence="1">
    <location>
        <begin position="1"/>
        <end position="20"/>
    </location>
</feature>
<feature type="chain" id="PRO_5002509552" evidence="1">
    <location>
        <begin position="21"/>
        <end position="481"/>
    </location>
</feature>
<reference evidence="2 3" key="1">
    <citation type="submission" date="2015-03" db="EMBL/GenBank/DDBJ databases">
        <title>Genome assembly of Sandaracinus amylolyticus DSM 53668.</title>
        <authorList>
            <person name="Sharma G."/>
            <person name="Subramanian S."/>
        </authorList>
    </citation>
    <scope>NUCLEOTIDE SEQUENCE [LARGE SCALE GENOMIC DNA]</scope>
    <source>
        <strain evidence="2 3">DSM 53668</strain>
    </source>
</reference>